<gene>
    <name evidence="5" type="ORF">CVP05_03150</name>
</gene>
<dbReference type="EMBL" id="PHHA01000003">
    <property type="protein sequence ID" value="PJG86181.1"/>
    <property type="molecule type" value="Genomic_DNA"/>
</dbReference>
<dbReference type="SUPFAM" id="SSF53613">
    <property type="entry name" value="Ribokinase-like"/>
    <property type="match status" value="1"/>
</dbReference>
<feature type="domain" description="Carbohydrate kinase PfkB" evidence="4">
    <location>
        <begin position="5"/>
        <end position="174"/>
    </location>
</feature>
<dbReference type="OrthoDB" id="9813569at2"/>
<keyword evidence="3" id="KW-0418">Kinase</keyword>
<dbReference type="Gene3D" id="3.40.1190.20">
    <property type="match status" value="1"/>
</dbReference>
<dbReference type="Proteomes" id="UP000229329">
    <property type="component" value="Unassembled WGS sequence"/>
</dbReference>
<organism evidence="5 6">
    <name type="scientific">Conservatibacter flavescens</name>
    <dbReference type="NCBI Taxonomy" id="28161"/>
    <lineage>
        <taxon>Bacteria</taxon>
        <taxon>Pseudomonadati</taxon>
        <taxon>Pseudomonadota</taxon>
        <taxon>Gammaproteobacteria</taxon>
        <taxon>Pasteurellales</taxon>
        <taxon>Pasteurellaceae</taxon>
        <taxon>Conservatibacter</taxon>
    </lineage>
</organism>
<dbReference type="InterPro" id="IPR029056">
    <property type="entry name" value="Ribokinase-like"/>
</dbReference>
<protein>
    <recommendedName>
        <fullName evidence="4">Carbohydrate kinase PfkB domain-containing protein</fullName>
    </recommendedName>
</protein>
<comment type="caution">
    <text evidence="5">The sequence shown here is derived from an EMBL/GenBank/DDBJ whole genome shotgun (WGS) entry which is preliminary data.</text>
</comment>
<proteinExistence type="inferred from homology"/>
<comment type="similarity">
    <text evidence="1">Belongs to the carbohydrate kinase PfkB family.</text>
</comment>
<dbReference type="PANTHER" id="PTHR43320">
    <property type="entry name" value="SUGAR KINASE"/>
    <property type="match status" value="1"/>
</dbReference>
<keyword evidence="6" id="KW-1185">Reference proteome</keyword>
<evidence type="ECO:0000256" key="1">
    <source>
        <dbReference type="ARBA" id="ARBA00010688"/>
    </source>
</evidence>
<evidence type="ECO:0000256" key="2">
    <source>
        <dbReference type="ARBA" id="ARBA00022679"/>
    </source>
</evidence>
<evidence type="ECO:0000259" key="4">
    <source>
        <dbReference type="Pfam" id="PF00294"/>
    </source>
</evidence>
<dbReference type="InterPro" id="IPR002173">
    <property type="entry name" value="Carboh/pur_kinase_PfkB_CS"/>
</dbReference>
<dbReference type="InterPro" id="IPR011611">
    <property type="entry name" value="PfkB_dom"/>
</dbReference>
<dbReference type="AlphaFoldDB" id="A0A2M8S4X0"/>
<dbReference type="RefSeq" id="WP_100288113.1">
    <property type="nucleotide sequence ID" value="NZ_PHHA01000003.1"/>
</dbReference>
<dbReference type="GO" id="GO:0016301">
    <property type="term" value="F:kinase activity"/>
    <property type="evidence" value="ECO:0007669"/>
    <property type="project" value="UniProtKB-KW"/>
</dbReference>
<reference evidence="5 6" key="1">
    <citation type="submission" date="2017-11" db="EMBL/GenBank/DDBJ databases">
        <title>Reclassification of Bisgaard taxon 7 as Conservatibacter flavescens gen. nov., sp. nov.</title>
        <authorList>
            <person name="Christensen H."/>
        </authorList>
    </citation>
    <scope>NUCLEOTIDE SEQUENCE [LARGE SCALE GENOMIC DNA]</scope>
    <source>
        <strain evidence="5 6">7_4</strain>
    </source>
</reference>
<evidence type="ECO:0000256" key="3">
    <source>
        <dbReference type="ARBA" id="ARBA00022777"/>
    </source>
</evidence>
<evidence type="ECO:0000313" key="5">
    <source>
        <dbReference type="EMBL" id="PJG86181.1"/>
    </source>
</evidence>
<dbReference type="PROSITE" id="PS00584">
    <property type="entry name" value="PFKB_KINASES_2"/>
    <property type="match status" value="1"/>
</dbReference>
<sequence length="191" mass="21065">MHCSAKIAHIAYLPLLPALLQQDILTSALHRLKESGFSISIDLVSVQDSAIFQEQIRPILPYIDFVIINDVEACILANKNTRNLTDLAKIIYQLGVKNTVIIHSPQQAVAYNAQEIVVVPSYWVDKRNILSTLGAGDAFCAGVLYGLHNNMPLEETLKLGHGLAYFNLFSLSATDGAVSYSELQHFIQSQV</sequence>
<name>A0A2M8S4X0_9PAST</name>
<dbReference type="Pfam" id="PF00294">
    <property type="entry name" value="PfkB"/>
    <property type="match status" value="1"/>
</dbReference>
<keyword evidence="2" id="KW-0808">Transferase</keyword>
<accession>A0A2M8S4X0</accession>
<evidence type="ECO:0000313" key="6">
    <source>
        <dbReference type="Proteomes" id="UP000229329"/>
    </source>
</evidence>
<dbReference type="InterPro" id="IPR052700">
    <property type="entry name" value="Carb_kinase_PfkB-like"/>
</dbReference>